<feature type="transmembrane region" description="Helical" evidence="1">
    <location>
        <begin position="52"/>
        <end position="75"/>
    </location>
</feature>
<keyword evidence="1" id="KW-1133">Transmembrane helix</keyword>
<dbReference type="EMBL" id="MEYS01000001">
    <property type="protein sequence ID" value="OGD34365.1"/>
    <property type="molecule type" value="Genomic_DNA"/>
</dbReference>
<dbReference type="AlphaFoldDB" id="A0A1F5BUQ3"/>
<proteinExistence type="predicted"/>
<sequence length="245" mass="26433">MRPFHKILIFLPLVALFFAVSAHAVVLESGIPGGAETAAGQELPSLVNYIRYLYLFVLGFVGIAGLVTLVIWGTVWTASGVVDKKAAAMEGIKNTLYGIGIALAAYVILYTVNPDLTIIKLPALESIKPPNPIADPWESARRKWVCGTPDTLNTIIATMDWQQDSVGNCGRLTPLGCEQQNPPLSSLCVVEIPLSYLKPGWNCGTNNALPLSRWEKILPAHSGVCGTMPTNCGFLSPVCYKPRPN</sequence>
<accession>A0A1F5BUQ3</accession>
<evidence type="ECO:0000313" key="4">
    <source>
        <dbReference type="Proteomes" id="UP000176650"/>
    </source>
</evidence>
<dbReference type="STRING" id="1797298.A2988_02450"/>
<gene>
    <name evidence="3" type="ORF">A2988_02450</name>
</gene>
<evidence type="ECO:0000256" key="1">
    <source>
        <dbReference type="SAM" id="Phobius"/>
    </source>
</evidence>
<evidence type="ECO:0008006" key="5">
    <source>
        <dbReference type="Google" id="ProtNLM"/>
    </source>
</evidence>
<feature type="signal peptide" evidence="2">
    <location>
        <begin position="1"/>
        <end position="24"/>
    </location>
</feature>
<dbReference type="Proteomes" id="UP000176650">
    <property type="component" value="Unassembled WGS sequence"/>
</dbReference>
<evidence type="ECO:0000313" key="3">
    <source>
        <dbReference type="EMBL" id="OGD34365.1"/>
    </source>
</evidence>
<name>A0A1F5BUQ3_9BACT</name>
<protein>
    <recommendedName>
        <fullName evidence="5">DUF5671 domain-containing protein</fullName>
    </recommendedName>
</protein>
<reference evidence="3 4" key="1">
    <citation type="journal article" date="2016" name="Nat. Commun.">
        <title>Thousands of microbial genomes shed light on interconnected biogeochemical processes in an aquifer system.</title>
        <authorList>
            <person name="Anantharaman K."/>
            <person name="Brown C.T."/>
            <person name="Hug L.A."/>
            <person name="Sharon I."/>
            <person name="Castelle C.J."/>
            <person name="Probst A.J."/>
            <person name="Thomas B.C."/>
            <person name="Singh A."/>
            <person name="Wilkins M.J."/>
            <person name="Karaoz U."/>
            <person name="Brodie E.L."/>
            <person name="Williams K.H."/>
            <person name="Hubbard S.S."/>
            <person name="Banfield J.F."/>
        </authorList>
    </citation>
    <scope>NUCLEOTIDE SEQUENCE [LARGE SCALE GENOMIC DNA]</scope>
</reference>
<comment type="caution">
    <text evidence="3">The sequence shown here is derived from an EMBL/GenBank/DDBJ whole genome shotgun (WGS) entry which is preliminary data.</text>
</comment>
<feature type="transmembrane region" description="Helical" evidence="1">
    <location>
        <begin position="95"/>
        <end position="112"/>
    </location>
</feature>
<keyword evidence="1" id="KW-0472">Membrane</keyword>
<feature type="chain" id="PRO_5009517998" description="DUF5671 domain-containing protein" evidence="2">
    <location>
        <begin position="25"/>
        <end position="245"/>
    </location>
</feature>
<keyword evidence="1" id="KW-0812">Transmembrane</keyword>
<organism evidence="3 4">
    <name type="scientific">Candidatus Azambacteria bacterium RIFCSPLOWO2_01_FULL_46_25</name>
    <dbReference type="NCBI Taxonomy" id="1797298"/>
    <lineage>
        <taxon>Bacteria</taxon>
        <taxon>Candidatus Azamiibacteriota</taxon>
    </lineage>
</organism>
<keyword evidence="2" id="KW-0732">Signal</keyword>
<evidence type="ECO:0000256" key="2">
    <source>
        <dbReference type="SAM" id="SignalP"/>
    </source>
</evidence>